<dbReference type="Pfam" id="PF00704">
    <property type="entry name" value="Glyco_hydro_18"/>
    <property type="match status" value="1"/>
</dbReference>
<dbReference type="PANTHER" id="PTHR46290:SF1">
    <property type="entry name" value="DI-N-ACETYLCHITOBIASE"/>
    <property type="match status" value="1"/>
</dbReference>
<dbReference type="InterPro" id="IPR029070">
    <property type="entry name" value="Chitinase_insertion_sf"/>
</dbReference>
<evidence type="ECO:0000256" key="1">
    <source>
        <dbReference type="ARBA" id="ARBA00022729"/>
    </source>
</evidence>
<dbReference type="PROSITE" id="PS51910">
    <property type="entry name" value="GH18_2"/>
    <property type="match status" value="1"/>
</dbReference>
<evidence type="ECO:0000259" key="6">
    <source>
        <dbReference type="PROSITE" id="PS51910"/>
    </source>
</evidence>
<comment type="similarity">
    <text evidence="5">Belongs to the glycosyl hydrolase 18 family.</text>
</comment>
<dbReference type="GO" id="GO:0009313">
    <property type="term" value="P:oligosaccharide catabolic process"/>
    <property type="evidence" value="ECO:0007669"/>
    <property type="project" value="TreeGrafter"/>
</dbReference>
<keyword evidence="8" id="KW-1185">Reference proteome</keyword>
<protein>
    <submittedName>
        <fullName evidence="7">Glycosyl hydrolase family 18 protein</fullName>
    </submittedName>
</protein>
<dbReference type="InterPro" id="IPR017853">
    <property type="entry name" value="GH"/>
</dbReference>
<dbReference type="GO" id="GO:0008061">
    <property type="term" value="F:chitin binding"/>
    <property type="evidence" value="ECO:0007669"/>
    <property type="project" value="InterPro"/>
</dbReference>
<evidence type="ECO:0000256" key="2">
    <source>
        <dbReference type="ARBA" id="ARBA00022801"/>
    </source>
</evidence>
<evidence type="ECO:0000256" key="4">
    <source>
        <dbReference type="RuleBase" id="RU000489"/>
    </source>
</evidence>
<name>A0A9X2AIQ9_9FLAO</name>
<feature type="domain" description="GH18" evidence="6">
    <location>
        <begin position="69"/>
        <end position="402"/>
    </location>
</feature>
<organism evidence="7 8">
    <name type="scientific">Polaribacter marinus</name>
    <dbReference type="NCBI Taxonomy" id="2916838"/>
    <lineage>
        <taxon>Bacteria</taxon>
        <taxon>Pseudomonadati</taxon>
        <taxon>Bacteroidota</taxon>
        <taxon>Flavobacteriia</taxon>
        <taxon>Flavobacteriales</taxon>
        <taxon>Flavobacteriaceae</taxon>
    </lineage>
</organism>
<evidence type="ECO:0000256" key="3">
    <source>
        <dbReference type="ARBA" id="ARBA00023295"/>
    </source>
</evidence>
<dbReference type="InterPro" id="IPR001223">
    <property type="entry name" value="Glyco_hydro18_cat"/>
</dbReference>
<dbReference type="InterPro" id="IPR026444">
    <property type="entry name" value="Secre_tail"/>
</dbReference>
<dbReference type="SMART" id="SM00636">
    <property type="entry name" value="Glyco_18"/>
    <property type="match status" value="1"/>
</dbReference>
<evidence type="ECO:0000313" key="8">
    <source>
        <dbReference type="Proteomes" id="UP001139369"/>
    </source>
</evidence>
<keyword evidence="1" id="KW-0732">Signal</keyword>
<dbReference type="PROSITE" id="PS01095">
    <property type="entry name" value="GH18_1"/>
    <property type="match status" value="1"/>
</dbReference>
<dbReference type="Pfam" id="PF18962">
    <property type="entry name" value="Por_Secre_tail"/>
    <property type="match status" value="1"/>
</dbReference>
<dbReference type="Gene3D" id="3.10.50.10">
    <property type="match status" value="1"/>
</dbReference>
<dbReference type="EMBL" id="JAKQYM010000003">
    <property type="protein sequence ID" value="MCI2228761.1"/>
    <property type="molecule type" value="Genomic_DNA"/>
</dbReference>
<dbReference type="PANTHER" id="PTHR46290">
    <property type="entry name" value="DI-N-ACETYLCHITOBIASE"/>
    <property type="match status" value="1"/>
</dbReference>
<reference evidence="7" key="1">
    <citation type="submission" date="2022-02" db="EMBL/GenBank/DDBJ databases">
        <title>Polaribacter sp. MSW13, isolated from seawater.</title>
        <authorList>
            <person name="Kristyanto S."/>
            <person name="Jung J."/>
            <person name="Jeon C.O."/>
        </authorList>
    </citation>
    <scope>NUCLEOTIDE SEQUENCE</scope>
    <source>
        <strain evidence="7">MSW13</strain>
    </source>
</reference>
<dbReference type="InterPro" id="IPR011583">
    <property type="entry name" value="Chitinase_II/V-like_cat"/>
</dbReference>
<gene>
    <name evidence="7" type="ORF">MC378_06245</name>
</gene>
<accession>A0A9X2AIQ9</accession>
<evidence type="ECO:0000313" key="7">
    <source>
        <dbReference type="EMBL" id="MCI2228761.1"/>
    </source>
</evidence>
<dbReference type="GO" id="GO:0004553">
    <property type="term" value="F:hydrolase activity, hydrolyzing O-glycosyl compounds"/>
    <property type="evidence" value="ECO:0007669"/>
    <property type="project" value="InterPro"/>
</dbReference>
<dbReference type="Gene3D" id="3.20.20.80">
    <property type="entry name" value="Glycosidases"/>
    <property type="match status" value="1"/>
</dbReference>
<evidence type="ECO:0000256" key="5">
    <source>
        <dbReference type="RuleBase" id="RU004453"/>
    </source>
</evidence>
<dbReference type="RefSeq" id="WP_242177890.1">
    <property type="nucleotide sequence ID" value="NZ_JAKQYM010000003.1"/>
</dbReference>
<dbReference type="Proteomes" id="UP001139369">
    <property type="component" value="Unassembled WGS sequence"/>
</dbReference>
<keyword evidence="2 4" id="KW-0378">Hydrolase</keyword>
<sequence length="488" mass="53945">MKQTLHYTLLSLFVFFTCSTVFSQEIIKKGIHELQSKEFGSSINNQNTARGLVSDIIPLQSGAVQTLSKKVFGFLPYWEQSAGAHSNIQYDLLTHIACFDFRVQLDASISTPAGWPWTTEINAAHSAGTKVIMTVVNFGGADGADAVAWELFTNAAKKTTFFANVKNLIQTYSLDGVNIDFEGMTSAHRGAELNTFMSELTTYIHTELPGKEVSFDGPAVNWGGWIMNDLVDSVDYLIVMAYDYTSASSANAGPVAPLLHHTSWKRFVKKTIETGTYAGPTANHPEKLVLAVPYYGQHWKTATNVSESSTTSSMGSTRYRNTATDAATHGGWIWNADFEVPWYTWNDGADWNQVWADNETSISKKYDLAISNNLGGVGIWALNYDGTRPELWELINTKFGATASVDSNLKEKITFYPNPTNGIINISNLSNLKLAKIDVYNILGKLIKDVEVTKEAVDISNLSNGLYFFKITDESGRQETFKILKSSI</sequence>
<dbReference type="InterPro" id="IPR001579">
    <property type="entry name" value="Glyco_hydro_18_chit_AS"/>
</dbReference>
<comment type="caution">
    <text evidence="7">The sequence shown here is derived from an EMBL/GenBank/DDBJ whole genome shotgun (WGS) entry which is preliminary data.</text>
</comment>
<dbReference type="SUPFAM" id="SSF51445">
    <property type="entry name" value="(Trans)glycosidases"/>
    <property type="match status" value="1"/>
</dbReference>
<dbReference type="InterPro" id="IPR051887">
    <property type="entry name" value="GH18_Domain-Containing"/>
</dbReference>
<dbReference type="AlphaFoldDB" id="A0A9X2AIQ9"/>
<keyword evidence="3 4" id="KW-0326">Glycosidase</keyword>
<proteinExistence type="inferred from homology"/>
<dbReference type="NCBIfam" id="TIGR04183">
    <property type="entry name" value="Por_Secre_tail"/>
    <property type="match status" value="1"/>
</dbReference>